<dbReference type="PANTHER" id="PTHR24093:SF369">
    <property type="entry name" value="CALCIUM-TRANSPORTING ATPASE"/>
    <property type="match status" value="1"/>
</dbReference>
<dbReference type="PROSITE" id="PS00154">
    <property type="entry name" value="ATPASE_E1_E2"/>
    <property type="match status" value="1"/>
</dbReference>
<organism evidence="7 8">
    <name type="scientific">Conidiobolus coronatus (strain ATCC 28846 / CBS 209.66 / NRRL 28638)</name>
    <name type="common">Delacroixia coronata</name>
    <dbReference type="NCBI Taxonomy" id="796925"/>
    <lineage>
        <taxon>Eukaryota</taxon>
        <taxon>Fungi</taxon>
        <taxon>Fungi incertae sedis</taxon>
        <taxon>Zoopagomycota</taxon>
        <taxon>Entomophthoromycotina</taxon>
        <taxon>Entomophthoromycetes</taxon>
        <taxon>Entomophthorales</taxon>
        <taxon>Ancylistaceae</taxon>
        <taxon>Conidiobolus</taxon>
    </lineage>
</organism>
<accession>A0A137NTW5</accession>
<dbReference type="Gene3D" id="1.20.1110.10">
    <property type="entry name" value="Calcium-transporting ATPase, transmembrane domain"/>
    <property type="match status" value="1"/>
</dbReference>
<evidence type="ECO:0000256" key="4">
    <source>
        <dbReference type="ARBA" id="ARBA00022989"/>
    </source>
</evidence>
<gene>
    <name evidence="7" type="ORF">CONCODRAFT_21726</name>
</gene>
<sequence>VNIFLAGITIVVVAVPEGLPLAVTLSLAFATIRMLKDNNLVRTLAACETMGNATTVCSDKTGTLTTNVMTVVSGTVG</sequence>
<evidence type="ECO:0000256" key="6">
    <source>
        <dbReference type="SAM" id="Phobius"/>
    </source>
</evidence>
<dbReference type="PANTHER" id="PTHR24093">
    <property type="entry name" value="CATION TRANSPORTING ATPASE"/>
    <property type="match status" value="1"/>
</dbReference>
<dbReference type="GO" id="GO:0016887">
    <property type="term" value="F:ATP hydrolysis activity"/>
    <property type="evidence" value="ECO:0007669"/>
    <property type="project" value="InterPro"/>
</dbReference>
<proteinExistence type="predicted"/>
<dbReference type="OrthoDB" id="3352408at2759"/>
<evidence type="ECO:0000256" key="3">
    <source>
        <dbReference type="ARBA" id="ARBA00022842"/>
    </source>
</evidence>
<evidence type="ECO:0000313" key="8">
    <source>
        <dbReference type="Proteomes" id="UP000070444"/>
    </source>
</evidence>
<name>A0A137NTW5_CONC2</name>
<dbReference type="STRING" id="796925.A0A137NTW5"/>
<dbReference type="NCBIfam" id="TIGR01494">
    <property type="entry name" value="ATPase_P-type"/>
    <property type="match status" value="1"/>
</dbReference>
<reference evidence="7 8" key="1">
    <citation type="journal article" date="2015" name="Genome Biol. Evol.">
        <title>Phylogenomic analyses indicate that early fungi evolved digesting cell walls of algal ancestors of land plants.</title>
        <authorList>
            <person name="Chang Y."/>
            <person name="Wang S."/>
            <person name="Sekimoto S."/>
            <person name="Aerts A.L."/>
            <person name="Choi C."/>
            <person name="Clum A."/>
            <person name="LaButti K.M."/>
            <person name="Lindquist E.A."/>
            <person name="Yee Ngan C."/>
            <person name="Ohm R.A."/>
            <person name="Salamov A.A."/>
            <person name="Grigoriev I.V."/>
            <person name="Spatafora J.W."/>
            <person name="Berbee M.L."/>
        </authorList>
    </citation>
    <scope>NUCLEOTIDE SEQUENCE [LARGE SCALE GENOMIC DNA]</scope>
    <source>
        <strain evidence="7 8">NRRL 28638</strain>
    </source>
</reference>
<dbReference type="GO" id="GO:0005886">
    <property type="term" value="C:plasma membrane"/>
    <property type="evidence" value="ECO:0007669"/>
    <property type="project" value="TreeGrafter"/>
</dbReference>
<dbReference type="EMBL" id="KQ964749">
    <property type="protein sequence ID" value="KXN66245.1"/>
    <property type="molecule type" value="Genomic_DNA"/>
</dbReference>
<keyword evidence="3" id="KW-0460">Magnesium</keyword>
<dbReference type="SUPFAM" id="SSF81665">
    <property type="entry name" value="Calcium ATPase, transmembrane domain M"/>
    <property type="match status" value="1"/>
</dbReference>
<dbReference type="GO" id="GO:0005524">
    <property type="term" value="F:ATP binding"/>
    <property type="evidence" value="ECO:0007669"/>
    <property type="project" value="InterPro"/>
</dbReference>
<evidence type="ECO:0000256" key="1">
    <source>
        <dbReference type="ARBA" id="ARBA00004127"/>
    </source>
</evidence>
<feature type="non-terminal residue" evidence="7">
    <location>
        <position position="1"/>
    </location>
</feature>
<feature type="transmembrane region" description="Helical" evidence="6">
    <location>
        <begin position="6"/>
        <end position="32"/>
    </location>
</feature>
<keyword evidence="4 6" id="KW-1133">Transmembrane helix</keyword>
<dbReference type="SUPFAM" id="SSF56784">
    <property type="entry name" value="HAD-like"/>
    <property type="match status" value="1"/>
</dbReference>
<comment type="subcellular location">
    <subcellularLocation>
        <location evidence="1">Endomembrane system</location>
        <topology evidence="1">Multi-pass membrane protein</topology>
    </subcellularLocation>
</comment>
<dbReference type="GO" id="GO:0005388">
    <property type="term" value="F:P-type calcium transporter activity"/>
    <property type="evidence" value="ECO:0007669"/>
    <property type="project" value="TreeGrafter"/>
</dbReference>
<protein>
    <submittedName>
        <fullName evidence="7">Calcium P-type ATPase</fullName>
    </submittedName>
</protein>
<evidence type="ECO:0000256" key="5">
    <source>
        <dbReference type="ARBA" id="ARBA00023136"/>
    </source>
</evidence>
<keyword evidence="5 6" id="KW-0472">Membrane</keyword>
<dbReference type="InterPro" id="IPR036412">
    <property type="entry name" value="HAD-like_sf"/>
</dbReference>
<evidence type="ECO:0000256" key="2">
    <source>
        <dbReference type="ARBA" id="ARBA00022692"/>
    </source>
</evidence>
<keyword evidence="8" id="KW-1185">Reference proteome</keyword>
<dbReference type="AlphaFoldDB" id="A0A137NTW5"/>
<keyword evidence="2 6" id="KW-0812">Transmembrane</keyword>
<dbReference type="OMA" id="HLKPCEV"/>
<dbReference type="GO" id="GO:0006874">
    <property type="term" value="P:intracellular calcium ion homeostasis"/>
    <property type="evidence" value="ECO:0007669"/>
    <property type="project" value="TreeGrafter"/>
</dbReference>
<dbReference type="Proteomes" id="UP000070444">
    <property type="component" value="Unassembled WGS sequence"/>
</dbReference>
<dbReference type="InterPro" id="IPR001757">
    <property type="entry name" value="P_typ_ATPase"/>
</dbReference>
<dbReference type="InterPro" id="IPR018303">
    <property type="entry name" value="ATPase_P-typ_P_site"/>
</dbReference>
<dbReference type="InterPro" id="IPR023298">
    <property type="entry name" value="ATPase_P-typ_TM_dom_sf"/>
</dbReference>
<dbReference type="GO" id="GO:0012505">
    <property type="term" value="C:endomembrane system"/>
    <property type="evidence" value="ECO:0007669"/>
    <property type="project" value="UniProtKB-SubCell"/>
</dbReference>
<evidence type="ECO:0000313" key="7">
    <source>
        <dbReference type="EMBL" id="KXN66245.1"/>
    </source>
</evidence>
<feature type="non-terminal residue" evidence="7">
    <location>
        <position position="77"/>
    </location>
</feature>